<dbReference type="AlphaFoldDB" id="A0A9W6C432"/>
<evidence type="ECO:0000313" key="2">
    <source>
        <dbReference type="Proteomes" id="UP001145145"/>
    </source>
</evidence>
<proteinExistence type="predicted"/>
<keyword evidence="2" id="KW-1185">Reference proteome</keyword>
<organism evidence="1 2">
    <name type="scientific">Sellimonas catena</name>
    <dbReference type="NCBI Taxonomy" id="2994035"/>
    <lineage>
        <taxon>Bacteria</taxon>
        <taxon>Bacillati</taxon>
        <taxon>Bacillota</taxon>
        <taxon>Clostridia</taxon>
        <taxon>Lachnospirales</taxon>
        <taxon>Lachnospiraceae</taxon>
        <taxon>Sellimonas</taxon>
    </lineage>
</organism>
<sequence length="122" mass="14293">MYEEKVVLCGANSYEEKYYLNPDFDNLPDHIKDELKIMCVLYVHDVGGILTLVYEEDGSLCFEVTSEEGDPMFDDIGSALKIKELQRTKEELLQSLQLYYRVFFMGEDLEEQEDQEDQEENV</sequence>
<name>A0A9W6C432_9FIRM</name>
<dbReference type="InterPro" id="IPR046143">
    <property type="entry name" value="DUF6145"/>
</dbReference>
<reference evidence="1 2" key="1">
    <citation type="journal article" date="2023" name="Int. J. Syst. Evol. Microbiol.">
        <title>Sellimonas catena sp. nov., isolated from human faeces.</title>
        <authorList>
            <person name="Hisatomi A."/>
            <person name="Ohkuma M."/>
            <person name="Sakamoto M."/>
        </authorList>
    </citation>
    <scope>NUCLEOTIDE SEQUENCE [LARGE SCALE GENOMIC DNA]</scope>
    <source>
        <strain evidence="1 2">12EGH17</strain>
    </source>
</reference>
<dbReference type="Proteomes" id="UP001145145">
    <property type="component" value="Unassembled WGS sequence"/>
</dbReference>
<dbReference type="RefSeq" id="WP_281872229.1">
    <property type="nucleotide sequence ID" value="NZ_BSBO01000003.1"/>
</dbReference>
<dbReference type="Pfam" id="PF19642">
    <property type="entry name" value="DUF6145"/>
    <property type="match status" value="1"/>
</dbReference>
<gene>
    <name evidence="1" type="ORF">Selli1_04620</name>
</gene>
<dbReference type="EMBL" id="BSBO01000003">
    <property type="protein sequence ID" value="GLG03288.1"/>
    <property type="molecule type" value="Genomic_DNA"/>
</dbReference>
<evidence type="ECO:0000313" key="1">
    <source>
        <dbReference type="EMBL" id="GLG03288.1"/>
    </source>
</evidence>
<accession>A0A9W6C432</accession>
<protein>
    <submittedName>
        <fullName evidence="1">Uncharacterized protein</fullName>
    </submittedName>
</protein>
<comment type="caution">
    <text evidence="1">The sequence shown here is derived from an EMBL/GenBank/DDBJ whole genome shotgun (WGS) entry which is preliminary data.</text>
</comment>